<dbReference type="InterPro" id="IPR036291">
    <property type="entry name" value="NAD(P)-bd_dom_sf"/>
</dbReference>
<keyword evidence="2" id="KW-1185">Reference proteome</keyword>
<dbReference type="EMBL" id="BMIF01000001">
    <property type="protein sequence ID" value="GGA51337.1"/>
    <property type="molecule type" value="Genomic_DNA"/>
</dbReference>
<dbReference type="Gene3D" id="3.40.50.720">
    <property type="entry name" value="NAD(P)-binding Rossmann-like Domain"/>
    <property type="match status" value="1"/>
</dbReference>
<sequence length="336" mass="35457">MTTTANHPVLVLGGTGSLGSRTTRMLRKLHPELPITIGARDMEKATTLAAEVGNATTVKVDIKSPDLGLDPGARFSVVATALRDHSLNTLRYAQALGVPYIALSDGVFELGPIVAHYAHHPKASPILLLGHSNGGSPTLAALHFAQEFDTVEAIEVGILFDPGDPFGAVSGKDLERIAKIGPLPLVKEGGRWQWAREPLSKRTITTVDGSQHEGHAAGLQDVLSLGSATRAARVRIDLAAGLVASTKQGQGPSNEVIIEITGKRKSGESARFRYELVDPEGYAAMSARGAAVAIETLLGLAGRSSPEMGLFLPETLIEPAHLIRRLETFGVTVRAA</sequence>
<reference evidence="1" key="1">
    <citation type="journal article" date="2014" name="Int. J. Syst. Evol. Microbiol.">
        <title>Complete genome sequence of Corynebacterium casei LMG S-19264T (=DSM 44701T), isolated from a smear-ripened cheese.</title>
        <authorList>
            <consortium name="US DOE Joint Genome Institute (JGI-PGF)"/>
            <person name="Walter F."/>
            <person name="Albersmeier A."/>
            <person name="Kalinowski J."/>
            <person name="Ruckert C."/>
        </authorList>
    </citation>
    <scope>NUCLEOTIDE SEQUENCE</scope>
    <source>
        <strain evidence="1">CGMCC 1.15320</strain>
    </source>
</reference>
<dbReference type="SUPFAM" id="SSF51735">
    <property type="entry name" value="NAD(P)-binding Rossmann-fold domains"/>
    <property type="match status" value="1"/>
</dbReference>
<proteinExistence type="predicted"/>
<evidence type="ECO:0000313" key="2">
    <source>
        <dbReference type="Proteomes" id="UP000636264"/>
    </source>
</evidence>
<dbReference type="Proteomes" id="UP000636264">
    <property type="component" value="Unassembled WGS sequence"/>
</dbReference>
<protein>
    <recommendedName>
        <fullName evidence="3">Saccharopine dehydrogenase</fullName>
    </recommendedName>
</protein>
<evidence type="ECO:0000313" key="1">
    <source>
        <dbReference type="EMBL" id="GGA51337.1"/>
    </source>
</evidence>
<comment type="caution">
    <text evidence="1">The sequence shown here is derived from an EMBL/GenBank/DDBJ whole genome shotgun (WGS) entry which is preliminary data.</text>
</comment>
<gene>
    <name evidence="1" type="ORF">GCM10011385_00760</name>
</gene>
<reference evidence="1" key="2">
    <citation type="submission" date="2020-09" db="EMBL/GenBank/DDBJ databases">
        <authorList>
            <person name="Sun Q."/>
            <person name="Zhou Y."/>
        </authorList>
    </citation>
    <scope>NUCLEOTIDE SEQUENCE</scope>
    <source>
        <strain evidence="1">CGMCC 1.15320</strain>
    </source>
</reference>
<name>A0A916RCU8_9HYPH</name>
<accession>A0A916RCU8</accession>
<dbReference type="AlphaFoldDB" id="A0A916RCU8"/>
<dbReference type="RefSeq" id="WP_188718957.1">
    <property type="nucleotide sequence ID" value="NZ_BMIF01000001.1"/>
</dbReference>
<organism evidence="1 2">
    <name type="scientific">Nitratireductor aestuarii</name>
    <dbReference type="NCBI Taxonomy" id="1735103"/>
    <lineage>
        <taxon>Bacteria</taxon>
        <taxon>Pseudomonadati</taxon>
        <taxon>Pseudomonadota</taxon>
        <taxon>Alphaproteobacteria</taxon>
        <taxon>Hyphomicrobiales</taxon>
        <taxon>Phyllobacteriaceae</taxon>
        <taxon>Nitratireductor</taxon>
    </lineage>
</organism>
<evidence type="ECO:0008006" key="3">
    <source>
        <dbReference type="Google" id="ProtNLM"/>
    </source>
</evidence>